<proteinExistence type="predicted"/>
<evidence type="ECO:0000313" key="1">
    <source>
        <dbReference type="EMBL" id="GFR18641.1"/>
    </source>
</evidence>
<reference evidence="1" key="1">
    <citation type="submission" date="2020-07" db="EMBL/GenBank/DDBJ databases">
        <title>Multicomponent nature underlies the extraordinary mechanical properties of spider dragline silk.</title>
        <authorList>
            <person name="Kono N."/>
            <person name="Nakamura H."/>
            <person name="Mori M."/>
            <person name="Yoshida Y."/>
            <person name="Ohtoshi R."/>
            <person name="Malay A.D."/>
            <person name="Moran D.A.P."/>
            <person name="Tomita M."/>
            <person name="Numata K."/>
            <person name="Arakawa K."/>
        </authorList>
    </citation>
    <scope>NUCLEOTIDE SEQUENCE</scope>
</reference>
<keyword evidence="2" id="KW-1185">Reference proteome</keyword>
<accession>A0A8X6LPW8</accession>
<organism evidence="1 2">
    <name type="scientific">Trichonephila clavata</name>
    <name type="common">Joro spider</name>
    <name type="synonym">Nephila clavata</name>
    <dbReference type="NCBI Taxonomy" id="2740835"/>
    <lineage>
        <taxon>Eukaryota</taxon>
        <taxon>Metazoa</taxon>
        <taxon>Ecdysozoa</taxon>
        <taxon>Arthropoda</taxon>
        <taxon>Chelicerata</taxon>
        <taxon>Arachnida</taxon>
        <taxon>Araneae</taxon>
        <taxon>Araneomorphae</taxon>
        <taxon>Entelegynae</taxon>
        <taxon>Araneoidea</taxon>
        <taxon>Nephilidae</taxon>
        <taxon>Trichonephila</taxon>
    </lineage>
</organism>
<dbReference type="AlphaFoldDB" id="A0A8X6LPW8"/>
<gene>
    <name evidence="1" type="ORF">TNCT_477971</name>
</gene>
<comment type="caution">
    <text evidence="1">The sequence shown here is derived from an EMBL/GenBank/DDBJ whole genome shotgun (WGS) entry which is preliminary data.</text>
</comment>
<protein>
    <submittedName>
        <fullName evidence="1">Uncharacterized protein</fullName>
    </submittedName>
</protein>
<sequence length="84" mass="10120">MSGIVIRQSTVRIGISKQTNSEGEKITKCQERMHFSFCPRGAEHRRREEQSPWRRINKWSEREVRSEKRAHKTCYRVRSSRDDE</sequence>
<dbReference type="Proteomes" id="UP000887116">
    <property type="component" value="Unassembled WGS sequence"/>
</dbReference>
<name>A0A8X6LPW8_TRICU</name>
<dbReference type="EMBL" id="BMAO01017819">
    <property type="protein sequence ID" value="GFR18641.1"/>
    <property type="molecule type" value="Genomic_DNA"/>
</dbReference>
<evidence type="ECO:0000313" key="2">
    <source>
        <dbReference type="Proteomes" id="UP000887116"/>
    </source>
</evidence>